<dbReference type="Pfam" id="PF02544">
    <property type="entry name" value="Steroid_dh"/>
    <property type="match status" value="1"/>
</dbReference>
<protein>
    <submittedName>
        <fullName evidence="13">3-oxo-5-alpha-steroid 4-dehydrogenase</fullName>
    </submittedName>
</protein>
<keyword evidence="7 11" id="KW-1133">Transmembrane helix</keyword>
<comment type="subcellular location">
    <subcellularLocation>
        <location evidence="2">Endoplasmic reticulum</location>
    </subcellularLocation>
    <subcellularLocation>
        <location evidence="1">Membrane</location>
        <topology evidence="1">Multi-pass membrane protein</topology>
    </subcellularLocation>
</comment>
<evidence type="ECO:0000256" key="6">
    <source>
        <dbReference type="ARBA" id="ARBA00022824"/>
    </source>
</evidence>
<evidence type="ECO:0000256" key="8">
    <source>
        <dbReference type="ARBA" id="ARBA00023002"/>
    </source>
</evidence>
<dbReference type="PROSITE" id="PS50053">
    <property type="entry name" value="UBIQUITIN_2"/>
    <property type="match status" value="1"/>
</dbReference>
<dbReference type="AlphaFoldDB" id="A0A0D8XC56"/>
<evidence type="ECO:0000256" key="7">
    <source>
        <dbReference type="ARBA" id="ARBA00022989"/>
    </source>
</evidence>
<dbReference type="Gene3D" id="3.10.20.90">
    <property type="entry name" value="Phosphatidylinositol 3-kinase Catalytic Subunit, Chain A, domain 1"/>
    <property type="match status" value="1"/>
</dbReference>
<feature type="transmembrane region" description="Helical" evidence="11">
    <location>
        <begin position="197"/>
        <end position="216"/>
    </location>
</feature>
<evidence type="ECO:0000256" key="3">
    <source>
        <dbReference type="ARBA" id="ARBA00007742"/>
    </source>
</evidence>
<keyword evidence="8" id="KW-0560">Oxidoreductase</keyword>
<dbReference type="InterPro" id="IPR049127">
    <property type="entry name" value="TECR-like_N"/>
</dbReference>
<dbReference type="Pfam" id="PF21696">
    <property type="entry name" value="TECR_N"/>
    <property type="match status" value="1"/>
</dbReference>
<evidence type="ECO:0000256" key="5">
    <source>
        <dbReference type="ARBA" id="ARBA00022692"/>
    </source>
</evidence>
<dbReference type="OrthoDB" id="540503at2759"/>
<feature type="transmembrane region" description="Helical" evidence="11">
    <location>
        <begin position="95"/>
        <end position="116"/>
    </location>
</feature>
<gene>
    <name evidence="13" type="ORF">DICVIV_11825</name>
</gene>
<evidence type="ECO:0000313" key="13">
    <source>
        <dbReference type="EMBL" id="KJH42185.1"/>
    </source>
</evidence>
<evidence type="ECO:0000256" key="11">
    <source>
        <dbReference type="SAM" id="Phobius"/>
    </source>
</evidence>
<keyword evidence="5 11" id="KW-0812">Transmembrane</keyword>
<keyword evidence="14" id="KW-1185">Reference proteome</keyword>
<dbReference type="PANTHER" id="PTHR10556:SF28">
    <property type="entry name" value="VERY-LONG-CHAIN ENOYL-COA REDUCTASE"/>
    <property type="match status" value="1"/>
</dbReference>
<dbReference type="InterPro" id="IPR001104">
    <property type="entry name" value="3-oxo-5_a-steroid_4-DH_C"/>
</dbReference>
<dbReference type="GO" id="GO:0016020">
    <property type="term" value="C:membrane"/>
    <property type="evidence" value="ECO:0007669"/>
    <property type="project" value="UniProtKB-SubCell"/>
</dbReference>
<dbReference type="GO" id="GO:0042761">
    <property type="term" value="P:very long-chain fatty acid biosynthetic process"/>
    <property type="evidence" value="ECO:0007669"/>
    <property type="project" value="TreeGrafter"/>
</dbReference>
<feature type="transmembrane region" description="Helical" evidence="11">
    <location>
        <begin position="159"/>
        <end position="176"/>
    </location>
</feature>
<evidence type="ECO:0000256" key="4">
    <source>
        <dbReference type="ARBA" id="ARBA00022516"/>
    </source>
</evidence>
<proteinExistence type="inferred from homology"/>
<dbReference type="InterPro" id="IPR039357">
    <property type="entry name" value="SRD5A/TECR"/>
</dbReference>
<dbReference type="InterPro" id="IPR000626">
    <property type="entry name" value="Ubiquitin-like_dom"/>
</dbReference>
<dbReference type="Proteomes" id="UP000053766">
    <property type="component" value="Unassembled WGS sequence"/>
</dbReference>
<evidence type="ECO:0000256" key="10">
    <source>
        <dbReference type="ARBA" id="ARBA00023136"/>
    </source>
</evidence>
<dbReference type="STRING" id="29172.A0A0D8XC56"/>
<keyword evidence="9" id="KW-0443">Lipid metabolism</keyword>
<evidence type="ECO:0000256" key="2">
    <source>
        <dbReference type="ARBA" id="ARBA00004240"/>
    </source>
</evidence>
<keyword evidence="4" id="KW-0444">Lipid biosynthesis</keyword>
<organism evidence="13 14">
    <name type="scientific">Dictyocaulus viviparus</name>
    <name type="common">Bovine lungworm</name>
    <dbReference type="NCBI Taxonomy" id="29172"/>
    <lineage>
        <taxon>Eukaryota</taxon>
        <taxon>Metazoa</taxon>
        <taxon>Ecdysozoa</taxon>
        <taxon>Nematoda</taxon>
        <taxon>Chromadorea</taxon>
        <taxon>Rhabditida</taxon>
        <taxon>Rhabditina</taxon>
        <taxon>Rhabditomorpha</taxon>
        <taxon>Strongyloidea</taxon>
        <taxon>Metastrongylidae</taxon>
        <taxon>Dictyocaulus</taxon>
    </lineage>
</organism>
<evidence type="ECO:0000259" key="12">
    <source>
        <dbReference type="PROSITE" id="PS50053"/>
    </source>
</evidence>
<name>A0A0D8XC56_DICVI</name>
<comment type="similarity">
    <text evidence="3">Belongs to the steroid 5-alpha reductase family.</text>
</comment>
<evidence type="ECO:0000313" key="14">
    <source>
        <dbReference type="Proteomes" id="UP000053766"/>
    </source>
</evidence>
<feature type="transmembrane region" description="Helical" evidence="11">
    <location>
        <begin position="128"/>
        <end position="147"/>
    </location>
</feature>
<reference evidence="14" key="2">
    <citation type="journal article" date="2016" name="Sci. Rep.">
        <title>Dictyocaulus viviparus genome, variome and transcriptome elucidate lungworm biology and support future intervention.</title>
        <authorList>
            <person name="McNulty S.N."/>
            <person name="Strube C."/>
            <person name="Rosa B.A."/>
            <person name="Martin J.C."/>
            <person name="Tyagi R."/>
            <person name="Choi Y.J."/>
            <person name="Wang Q."/>
            <person name="Hallsworth Pepin K."/>
            <person name="Zhang X."/>
            <person name="Ozersky P."/>
            <person name="Wilson R.K."/>
            <person name="Sternberg P.W."/>
            <person name="Gasser R.B."/>
            <person name="Mitreva M."/>
        </authorList>
    </citation>
    <scope>NUCLEOTIDE SEQUENCE [LARGE SCALE GENOMIC DNA]</scope>
    <source>
        <strain evidence="14">HannoverDv2000</strain>
    </source>
</reference>
<dbReference type="GO" id="GO:0005783">
    <property type="term" value="C:endoplasmic reticulum"/>
    <property type="evidence" value="ECO:0007669"/>
    <property type="project" value="UniProtKB-SubCell"/>
</dbReference>
<dbReference type="EMBL" id="KN716698">
    <property type="protein sequence ID" value="KJH42185.1"/>
    <property type="molecule type" value="Genomic_DNA"/>
</dbReference>
<feature type="transmembrane region" description="Helical" evidence="11">
    <location>
        <begin position="231"/>
        <end position="252"/>
    </location>
</feature>
<keyword evidence="10 11" id="KW-0472">Membrane</keyword>
<feature type="domain" description="Ubiquitin-like" evidence="12">
    <location>
        <begin position="23"/>
        <end position="75"/>
    </location>
</feature>
<dbReference type="FunFam" id="3.10.20.90:FF:000131">
    <property type="entry name" value="trans-2,3-enoyl-CoA reductase-like"/>
    <property type="match status" value="1"/>
</dbReference>
<reference evidence="13 14" key="1">
    <citation type="submission" date="2013-11" db="EMBL/GenBank/DDBJ databases">
        <title>Draft genome of the bovine lungworm Dictyocaulus viviparus.</title>
        <authorList>
            <person name="Mitreva M."/>
        </authorList>
    </citation>
    <scope>NUCLEOTIDE SEQUENCE [LARGE SCALE GENOMIC DNA]</scope>
    <source>
        <strain evidence="13 14">HannoverDv2000</strain>
    </source>
</reference>
<dbReference type="GO" id="GO:0016627">
    <property type="term" value="F:oxidoreductase activity, acting on the CH-CH group of donors"/>
    <property type="evidence" value="ECO:0007669"/>
    <property type="project" value="InterPro"/>
</dbReference>
<evidence type="ECO:0000256" key="1">
    <source>
        <dbReference type="ARBA" id="ARBA00004141"/>
    </source>
</evidence>
<evidence type="ECO:0000256" key="9">
    <source>
        <dbReference type="ARBA" id="ARBA00023098"/>
    </source>
</evidence>
<sequence length="316" mass="36931">MGGFNLEVFDAKEPTRSIITLSNLSGEETVLAIKKRIAQKKLVLTVERQSMRVEPKGKPISDEKLIKDLGLAAQNAHLYVRDLGPQIPWKTVIVFYRNVFLVQFTIHLYVFVLQVLHLDWENWTKRYFCWSMLVRCLFTQYFIFAQVSSMEMACVLRESYHIAVTYAFICWSLHYAKRLFETEFIHRFSNDTMPRFNLVKNCSYYWGFATLIAYFVNHPAYTSPYFGDCQVYVGLLGFAVAEFGNLSIHILLRNLRSPGTRERRIPRPDGNPMSLLFNFVSCPNYTYEVMSWMSYTVMVQSFPSEFITFSQCDLIN</sequence>
<accession>A0A0D8XC56</accession>
<dbReference type="PANTHER" id="PTHR10556">
    <property type="entry name" value="3-OXO-5-ALPHA-STEROID 4-DEHYDROGENASE"/>
    <property type="match status" value="1"/>
</dbReference>
<keyword evidence="6" id="KW-0256">Endoplasmic reticulum</keyword>
<dbReference type="PROSITE" id="PS50244">
    <property type="entry name" value="S5A_REDUCTASE"/>
    <property type="match status" value="1"/>
</dbReference>